<accession>A0ABR7CHQ2</accession>
<comment type="caution">
    <text evidence="2">The sequence shown here is derived from an EMBL/GenBank/DDBJ whole genome shotgun (WGS) entry which is preliminary data.</text>
</comment>
<dbReference type="SUPFAM" id="SSF53448">
    <property type="entry name" value="Nucleotide-diphospho-sugar transferases"/>
    <property type="match status" value="1"/>
</dbReference>
<feature type="domain" description="Glycosyltransferase 2-like" evidence="1">
    <location>
        <begin position="3"/>
        <end position="132"/>
    </location>
</feature>
<protein>
    <submittedName>
        <fullName evidence="2">Glycosyltransferase family 2 protein</fullName>
    </submittedName>
</protein>
<dbReference type="CDD" id="cd00761">
    <property type="entry name" value="Glyco_tranf_GTA_type"/>
    <property type="match status" value="1"/>
</dbReference>
<evidence type="ECO:0000259" key="1">
    <source>
        <dbReference type="Pfam" id="PF00535"/>
    </source>
</evidence>
<dbReference type="RefSeq" id="WP_186968573.1">
    <property type="nucleotide sequence ID" value="NZ_JACOOE010000019.1"/>
</dbReference>
<name>A0ABR7CHQ2_9BACE</name>
<dbReference type="EMBL" id="JACOOE010000019">
    <property type="protein sequence ID" value="MBC5607330.1"/>
    <property type="molecule type" value="Genomic_DNA"/>
</dbReference>
<evidence type="ECO:0000313" key="2">
    <source>
        <dbReference type="EMBL" id="MBC5607330.1"/>
    </source>
</evidence>
<reference evidence="2 3" key="1">
    <citation type="submission" date="2020-08" db="EMBL/GenBank/DDBJ databases">
        <title>Genome public.</title>
        <authorList>
            <person name="Liu C."/>
            <person name="Sun Q."/>
        </authorList>
    </citation>
    <scope>NUCLEOTIDE SEQUENCE [LARGE SCALE GENOMIC DNA]</scope>
    <source>
        <strain evidence="2 3">M27</strain>
    </source>
</reference>
<dbReference type="PANTHER" id="PTHR22916">
    <property type="entry name" value="GLYCOSYLTRANSFERASE"/>
    <property type="match status" value="1"/>
</dbReference>
<dbReference type="Pfam" id="PF00535">
    <property type="entry name" value="Glycos_transf_2"/>
    <property type="match status" value="1"/>
</dbReference>
<dbReference type="Gene3D" id="3.90.550.10">
    <property type="entry name" value="Spore Coat Polysaccharide Biosynthesis Protein SpsA, Chain A"/>
    <property type="match status" value="1"/>
</dbReference>
<dbReference type="PANTHER" id="PTHR22916:SF3">
    <property type="entry name" value="UDP-GLCNAC:BETAGAL BETA-1,3-N-ACETYLGLUCOSAMINYLTRANSFERASE-LIKE PROTEIN 1"/>
    <property type="match status" value="1"/>
</dbReference>
<sequence>MVSIIIPIYNLAFYLKDCLDSCLNQVYPDFEVVCVDDGSTDQSADIVRTYVAIDSRIRLIQQKNAGVVSARNTGISASHGEYLYFLDGDDAFLPDTLDLLVKCAEQTDADIVRGNYITMDDSGKNGDKGSLLFSLNLSNGNDLFKYLCNTGAGAIWNNLIKKELYVRYVNVPIHLAVGEDLYALLQLSRVVKRVVCVDEVTYRYRVRSTSVMNTDYQTNIKQADCFVQRNIQLCNALFQYAGEESSLAYNEKIDIELMACDKMVNFIFSTPYTDKTRIQVQLLYRKLFLNNKSVQIRLLKRSWKCYLSVLRQGYKI</sequence>
<evidence type="ECO:0000313" key="3">
    <source>
        <dbReference type="Proteomes" id="UP000600600"/>
    </source>
</evidence>
<organism evidence="2 3">
    <name type="scientific">Bacteroides difficilis</name>
    <dbReference type="NCBI Taxonomy" id="2763021"/>
    <lineage>
        <taxon>Bacteria</taxon>
        <taxon>Pseudomonadati</taxon>
        <taxon>Bacteroidota</taxon>
        <taxon>Bacteroidia</taxon>
        <taxon>Bacteroidales</taxon>
        <taxon>Bacteroidaceae</taxon>
        <taxon>Bacteroides</taxon>
    </lineage>
</organism>
<dbReference type="Proteomes" id="UP000600600">
    <property type="component" value="Unassembled WGS sequence"/>
</dbReference>
<dbReference type="InterPro" id="IPR029044">
    <property type="entry name" value="Nucleotide-diphossugar_trans"/>
</dbReference>
<dbReference type="InterPro" id="IPR001173">
    <property type="entry name" value="Glyco_trans_2-like"/>
</dbReference>
<proteinExistence type="predicted"/>
<gene>
    <name evidence="2" type="ORF">H8S67_22090</name>
</gene>
<keyword evidence="3" id="KW-1185">Reference proteome</keyword>